<keyword evidence="3" id="KW-1185">Reference proteome</keyword>
<comment type="caution">
    <text evidence="2">The sequence shown here is derived from an EMBL/GenBank/DDBJ whole genome shotgun (WGS) entry which is preliminary data.</text>
</comment>
<gene>
    <name evidence="2" type="ORF">GCM10009787_53300</name>
</gene>
<sequence>MRYTLSPGGAPLRQANNQRGHWSTERAHTVERSPTVQRKAYVSGTAALLAALLAGCTGGSGDDGPTDNANPGDAGTATVAAEPGKYSTLPEPCGAVGHDTLDALLPGIQQITDPVQRERAYQGEAALTYDTDRKVGCRWKVESADATDRLSVDLERVVSYDNTVSDDDQAQKLFQEKETAADLPAPSGSSAPAPTPSSSASSKGAPSGGASASASWKPAADSSASSGSPDASSPGATPADLQPRALTDLGDEAYLDDRLSTSGSTAEQRTVTVVFRTSNVIVTIQYEEQPMATGTVPDSREMQDRARNLASQLDDALGG</sequence>
<protein>
    <recommendedName>
        <fullName evidence="4">DUF3558 domain-containing protein</fullName>
    </recommendedName>
</protein>
<feature type="region of interest" description="Disordered" evidence="1">
    <location>
        <begin position="1"/>
        <end position="29"/>
    </location>
</feature>
<dbReference type="EMBL" id="BAAAOQ010000018">
    <property type="protein sequence ID" value="GAA2200826.1"/>
    <property type="molecule type" value="Genomic_DNA"/>
</dbReference>
<name>A0ABN3BW60_9ACTN</name>
<feature type="compositionally biased region" description="Low complexity" evidence="1">
    <location>
        <begin position="181"/>
        <end position="240"/>
    </location>
</feature>
<dbReference type="Proteomes" id="UP001501391">
    <property type="component" value="Unassembled WGS sequence"/>
</dbReference>
<feature type="region of interest" description="Disordered" evidence="1">
    <location>
        <begin position="291"/>
        <end position="319"/>
    </location>
</feature>
<evidence type="ECO:0000313" key="2">
    <source>
        <dbReference type="EMBL" id="GAA2200826.1"/>
    </source>
</evidence>
<evidence type="ECO:0008006" key="4">
    <source>
        <dbReference type="Google" id="ProtNLM"/>
    </source>
</evidence>
<evidence type="ECO:0000313" key="3">
    <source>
        <dbReference type="Proteomes" id="UP001501391"/>
    </source>
</evidence>
<feature type="region of interest" description="Disordered" evidence="1">
    <location>
        <begin position="181"/>
        <end position="243"/>
    </location>
</feature>
<evidence type="ECO:0000256" key="1">
    <source>
        <dbReference type="SAM" id="MobiDB-lite"/>
    </source>
</evidence>
<proteinExistence type="predicted"/>
<reference evidence="2 3" key="1">
    <citation type="journal article" date="2019" name="Int. J. Syst. Evol. Microbiol.">
        <title>The Global Catalogue of Microorganisms (GCM) 10K type strain sequencing project: providing services to taxonomists for standard genome sequencing and annotation.</title>
        <authorList>
            <consortium name="The Broad Institute Genomics Platform"/>
            <consortium name="The Broad Institute Genome Sequencing Center for Infectious Disease"/>
            <person name="Wu L."/>
            <person name="Ma J."/>
        </authorList>
    </citation>
    <scope>NUCLEOTIDE SEQUENCE [LARGE SCALE GENOMIC DNA]</scope>
    <source>
        <strain evidence="2 3">JCM 14924</strain>
    </source>
</reference>
<feature type="compositionally biased region" description="Basic and acidic residues" evidence="1">
    <location>
        <begin position="298"/>
        <end position="307"/>
    </location>
</feature>
<accession>A0ABN3BW60</accession>
<organism evidence="2 3">
    <name type="scientific">Streptomyces bangladeshensis</name>
    <dbReference type="NCBI Taxonomy" id="295352"/>
    <lineage>
        <taxon>Bacteria</taxon>
        <taxon>Bacillati</taxon>
        <taxon>Actinomycetota</taxon>
        <taxon>Actinomycetes</taxon>
        <taxon>Kitasatosporales</taxon>
        <taxon>Streptomycetaceae</taxon>
        <taxon>Streptomyces</taxon>
    </lineage>
</organism>